<reference evidence="1" key="1">
    <citation type="submission" date="2022-01" db="EMBL/GenBank/DDBJ databases">
        <authorList>
            <person name="King R."/>
        </authorList>
    </citation>
    <scope>NUCLEOTIDE SEQUENCE</scope>
</reference>
<keyword evidence="2" id="KW-1185">Reference proteome</keyword>
<name>A0A9N9TCU7_PHYSR</name>
<proteinExistence type="predicted"/>
<dbReference type="EMBL" id="OU900094">
    <property type="protein sequence ID" value="CAG9853815.1"/>
    <property type="molecule type" value="Genomic_DNA"/>
</dbReference>
<protein>
    <submittedName>
        <fullName evidence="1">Uncharacterized protein</fullName>
    </submittedName>
</protein>
<evidence type="ECO:0000313" key="1">
    <source>
        <dbReference type="EMBL" id="CAG9853815.1"/>
    </source>
</evidence>
<dbReference type="Proteomes" id="UP001153712">
    <property type="component" value="Chromosome 1"/>
</dbReference>
<sequence>MFTASLCDLVRQTFWLICLLNGNIHTSSNNVLLS</sequence>
<accession>A0A9N9TCU7</accession>
<organism evidence="1 2">
    <name type="scientific">Phyllotreta striolata</name>
    <name type="common">Striped flea beetle</name>
    <name type="synonym">Crioceris striolata</name>
    <dbReference type="NCBI Taxonomy" id="444603"/>
    <lineage>
        <taxon>Eukaryota</taxon>
        <taxon>Metazoa</taxon>
        <taxon>Ecdysozoa</taxon>
        <taxon>Arthropoda</taxon>
        <taxon>Hexapoda</taxon>
        <taxon>Insecta</taxon>
        <taxon>Pterygota</taxon>
        <taxon>Neoptera</taxon>
        <taxon>Endopterygota</taxon>
        <taxon>Coleoptera</taxon>
        <taxon>Polyphaga</taxon>
        <taxon>Cucujiformia</taxon>
        <taxon>Chrysomeloidea</taxon>
        <taxon>Chrysomelidae</taxon>
        <taxon>Galerucinae</taxon>
        <taxon>Alticini</taxon>
        <taxon>Phyllotreta</taxon>
    </lineage>
</organism>
<evidence type="ECO:0000313" key="2">
    <source>
        <dbReference type="Proteomes" id="UP001153712"/>
    </source>
</evidence>
<gene>
    <name evidence="1" type="ORF">PHYEVI_LOCUS282</name>
</gene>
<dbReference type="AlphaFoldDB" id="A0A9N9TCU7"/>